<evidence type="ECO:0000313" key="2">
    <source>
        <dbReference type="Proteomes" id="UP000218287"/>
    </source>
</evidence>
<sequence length="182" mass="20915">MADETNLPSLTTLEYIPYIDDAGQLPDIFQGKIGVYAIFDQNKSLQFVGYSRDIYLSLKQHLVRQPEQCYWVKGQTIERPNRTVLENIENAWIAENGSLPIGNGENKEIWTQPINVKDIMTPEEQINYQNPANDELAQIKVIKNVARRVEAEILKVLESRGLQMQLRFNPKLKEEGLLDLKS</sequence>
<name>A0A1Z4GGU2_9CYAN</name>
<keyword evidence="2" id="KW-1185">Reference proteome</keyword>
<gene>
    <name evidence="1" type="ORF">NIES21_25360</name>
</gene>
<reference evidence="1 2" key="1">
    <citation type="submission" date="2017-06" db="EMBL/GenBank/DDBJ databases">
        <title>Genome sequencing of cyanobaciteial culture collection at National Institute for Environmental Studies (NIES).</title>
        <authorList>
            <person name="Hirose Y."/>
            <person name="Shimura Y."/>
            <person name="Fujisawa T."/>
            <person name="Nakamura Y."/>
            <person name="Kawachi M."/>
        </authorList>
    </citation>
    <scope>NUCLEOTIDE SEQUENCE [LARGE SCALE GENOMIC DNA]</scope>
    <source>
        <strain evidence="1 2">NIES-21</strain>
    </source>
</reference>
<dbReference type="OrthoDB" id="424286at2"/>
<dbReference type="Proteomes" id="UP000218287">
    <property type="component" value="Chromosome"/>
</dbReference>
<dbReference type="CDD" id="cd10450">
    <property type="entry name" value="GIY-YIG_AtGrxS16_like"/>
    <property type="match status" value="1"/>
</dbReference>
<dbReference type="EMBL" id="AP018174">
    <property type="protein sequence ID" value="BAY16705.1"/>
    <property type="molecule type" value="Genomic_DNA"/>
</dbReference>
<proteinExistence type="predicted"/>
<protein>
    <recommendedName>
        <fullName evidence="3">Nuclease subunit of the excinuclease complex</fullName>
    </recommendedName>
</protein>
<organism evidence="1 2">
    <name type="scientific">Anabaenopsis circularis NIES-21</name>
    <dbReference type="NCBI Taxonomy" id="1085406"/>
    <lineage>
        <taxon>Bacteria</taxon>
        <taxon>Bacillati</taxon>
        <taxon>Cyanobacteriota</taxon>
        <taxon>Cyanophyceae</taxon>
        <taxon>Nostocales</taxon>
        <taxon>Nodulariaceae</taxon>
        <taxon>Anabaenopsis</taxon>
    </lineage>
</organism>
<evidence type="ECO:0008006" key="3">
    <source>
        <dbReference type="Google" id="ProtNLM"/>
    </source>
</evidence>
<dbReference type="InterPro" id="IPR049578">
    <property type="entry name" value="CAXIP1-like_GIY-YIG_dom"/>
</dbReference>
<evidence type="ECO:0000313" key="1">
    <source>
        <dbReference type="EMBL" id="BAY16705.1"/>
    </source>
</evidence>
<dbReference type="AlphaFoldDB" id="A0A1Z4GGU2"/>
<accession>A0A1Z4GGU2</accession>